<comment type="caution">
    <text evidence="1">The sequence shown here is derived from an EMBL/GenBank/DDBJ whole genome shotgun (WGS) entry which is preliminary data.</text>
</comment>
<dbReference type="Proteomes" id="UP000011770">
    <property type="component" value="Unassembled WGS sequence"/>
</dbReference>
<proteinExistence type="predicted"/>
<protein>
    <submittedName>
        <fullName evidence="1">Uncharacterized protein</fullName>
    </submittedName>
</protein>
<sequence>MIFRDKEIRNHLKRMGTKVKKVPFKLPWFRKEDLVYKLISNIQKQECI</sequence>
<organism evidence="1 2">
    <name type="scientific">Leptospira weilii serovar Topaz str. LT2116</name>
    <dbReference type="NCBI Taxonomy" id="1088540"/>
    <lineage>
        <taxon>Bacteria</taxon>
        <taxon>Pseudomonadati</taxon>
        <taxon>Spirochaetota</taxon>
        <taxon>Spirochaetia</taxon>
        <taxon>Leptospirales</taxon>
        <taxon>Leptospiraceae</taxon>
        <taxon>Leptospira</taxon>
    </lineage>
</organism>
<reference evidence="1 2" key="1">
    <citation type="submission" date="2013-01" db="EMBL/GenBank/DDBJ databases">
        <authorList>
            <person name="Harkins D.M."/>
            <person name="Durkin A.S."/>
            <person name="Brinkac L.M."/>
            <person name="Haft D.H."/>
            <person name="Selengut J.D."/>
            <person name="Sanka R."/>
            <person name="DePew J."/>
            <person name="Purushe J."/>
            <person name="Tulsiani S.M."/>
            <person name="Graham G.C."/>
            <person name="Burns M.-A."/>
            <person name="Dohnt M.F."/>
            <person name="Smythe L.D."/>
            <person name="McKay D.B."/>
            <person name="Craig S.B."/>
            <person name="Vinetz J.M."/>
            <person name="Sutton G.G."/>
            <person name="Nierman W.C."/>
            <person name="Fouts D.E."/>
        </authorList>
    </citation>
    <scope>NUCLEOTIDE SEQUENCE [LARGE SCALE GENOMIC DNA]</scope>
    <source>
        <strain evidence="1 2">LT2116</strain>
    </source>
</reference>
<evidence type="ECO:0000313" key="2">
    <source>
        <dbReference type="Proteomes" id="UP000011770"/>
    </source>
</evidence>
<dbReference type="EMBL" id="AHOR02000076">
    <property type="protein sequence ID" value="EMF79659.1"/>
    <property type="molecule type" value="Genomic_DNA"/>
</dbReference>
<evidence type="ECO:0000313" key="1">
    <source>
        <dbReference type="EMBL" id="EMF79659.1"/>
    </source>
</evidence>
<name>M3G152_9LEPT</name>
<dbReference type="AlphaFoldDB" id="M3G152"/>
<accession>M3G152</accession>
<gene>
    <name evidence="1" type="ORF">LEP1GSC188_1550</name>
</gene>